<dbReference type="KEGG" id="amin:AUMI_114150"/>
<accession>A0A173LYM1</accession>
<gene>
    <name evidence="9" type="ORF">AUMI_114150</name>
</gene>
<comment type="subcellular location">
    <subcellularLocation>
        <location evidence="1">Membrane</location>
        <topology evidence="1">Multi-pass membrane protein</topology>
    </subcellularLocation>
</comment>
<keyword evidence="3 8" id="KW-0812">Transmembrane</keyword>
<evidence type="ECO:0000313" key="9">
    <source>
        <dbReference type="EMBL" id="BAU99957.1"/>
    </source>
</evidence>
<organism evidence="9 10">
    <name type="scientific">Aurantimicrobium minutum</name>
    <dbReference type="NCBI Taxonomy" id="708131"/>
    <lineage>
        <taxon>Bacteria</taxon>
        <taxon>Bacillati</taxon>
        <taxon>Actinomycetota</taxon>
        <taxon>Actinomycetes</taxon>
        <taxon>Micrococcales</taxon>
        <taxon>Microbacteriaceae</taxon>
        <taxon>Aurantimicrobium</taxon>
    </lineage>
</organism>
<feature type="transmembrane region" description="Helical" evidence="8">
    <location>
        <begin position="6"/>
        <end position="22"/>
    </location>
</feature>
<keyword evidence="5 8" id="KW-1133">Transmembrane helix</keyword>
<keyword evidence="6 8" id="KW-0472">Membrane</keyword>
<dbReference type="OrthoDB" id="4774157at2"/>
<keyword evidence="7" id="KW-0413">Isomerase</keyword>
<keyword evidence="4" id="KW-0125">Carotenoid biosynthesis</keyword>
<dbReference type="EMBL" id="AP017457">
    <property type="protein sequence ID" value="BAU99957.1"/>
    <property type="molecule type" value="Genomic_DNA"/>
</dbReference>
<reference evidence="9 10" key="1">
    <citation type="journal article" date="2016" name="Genome Announc.">
        <title>Complete Genome Sequence of Aurantimicrobium minutum Type Strain KNCT, a Planktonic Ultramicrobacterium Isolated from River Water.</title>
        <authorList>
            <person name="Nakai R."/>
            <person name="Fujisawa T."/>
            <person name="Nakamura Y."/>
            <person name="Nishide H."/>
            <person name="Uchiyama I."/>
            <person name="Baba T."/>
            <person name="Toyoda A."/>
            <person name="Fujiyama A."/>
            <person name="Naganuma T."/>
            <person name="Niki H."/>
        </authorList>
    </citation>
    <scope>NUCLEOTIDE SEQUENCE [LARGE SCALE GENOMIC DNA]</scope>
    <source>
        <strain evidence="9 10">KNC</strain>
    </source>
</reference>
<dbReference type="AlphaFoldDB" id="A0A173LYM1"/>
<feature type="transmembrane region" description="Helical" evidence="8">
    <location>
        <begin position="34"/>
        <end position="60"/>
    </location>
</feature>
<dbReference type="GO" id="GO:0016117">
    <property type="term" value="P:carotenoid biosynthetic process"/>
    <property type="evidence" value="ECO:0007669"/>
    <property type="project" value="UniProtKB-KW"/>
</dbReference>
<dbReference type="GO" id="GO:0016872">
    <property type="term" value="F:intramolecular lyase activity"/>
    <property type="evidence" value="ECO:0007669"/>
    <property type="project" value="InterPro"/>
</dbReference>
<sequence>MGFLYLAALLVSITGMILLDRRHTLFFWQDARRATVVLATGLVFFLSWDLVGIDAGVFFRGEGPWMTGILLAPELPLEEVFFLTLLCYMTMNVFSAFTKVVKK</sequence>
<evidence type="ECO:0000256" key="1">
    <source>
        <dbReference type="ARBA" id="ARBA00004141"/>
    </source>
</evidence>
<evidence type="ECO:0000256" key="8">
    <source>
        <dbReference type="SAM" id="Phobius"/>
    </source>
</evidence>
<dbReference type="RefSeq" id="WP_096382971.1">
    <property type="nucleotide sequence ID" value="NZ_AP017457.1"/>
</dbReference>
<evidence type="ECO:0000313" key="10">
    <source>
        <dbReference type="Proteomes" id="UP000243847"/>
    </source>
</evidence>
<dbReference type="GO" id="GO:0045436">
    <property type="term" value="F:lycopene beta cyclase activity"/>
    <property type="evidence" value="ECO:0007669"/>
    <property type="project" value="UniProtKB-ARBA"/>
</dbReference>
<proteinExistence type="predicted"/>
<evidence type="ECO:0000256" key="5">
    <source>
        <dbReference type="ARBA" id="ARBA00022989"/>
    </source>
</evidence>
<evidence type="ECO:0000256" key="7">
    <source>
        <dbReference type="ARBA" id="ARBA00023235"/>
    </source>
</evidence>
<dbReference type="NCBIfam" id="TIGR03462">
    <property type="entry name" value="CarR_dom_SF"/>
    <property type="match status" value="1"/>
</dbReference>
<evidence type="ECO:0000256" key="4">
    <source>
        <dbReference type="ARBA" id="ARBA00022746"/>
    </source>
</evidence>
<dbReference type="Proteomes" id="UP000243847">
    <property type="component" value="Chromosome sequence1"/>
</dbReference>
<dbReference type="InterPro" id="IPR017825">
    <property type="entry name" value="Lycopene_cyclase_dom"/>
</dbReference>
<comment type="pathway">
    <text evidence="2">Carotenoid biosynthesis.</text>
</comment>
<protein>
    <submittedName>
        <fullName evidence="9">C50 carotenoid epsilon-cyclase</fullName>
    </submittedName>
</protein>
<name>A0A173LYM1_9MICO</name>
<feature type="transmembrane region" description="Helical" evidence="8">
    <location>
        <begin position="80"/>
        <end position="101"/>
    </location>
</feature>
<evidence type="ECO:0000256" key="2">
    <source>
        <dbReference type="ARBA" id="ARBA00004829"/>
    </source>
</evidence>
<dbReference type="GeneID" id="80452607"/>
<evidence type="ECO:0000256" key="6">
    <source>
        <dbReference type="ARBA" id="ARBA00023136"/>
    </source>
</evidence>
<evidence type="ECO:0000256" key="3">
    <source>
        <dbReference type="ARBA" id="ARBA00022692"/>
    </source>
</evidence>
<dbReference type="GO" id="GO:0016020">
    <property type="term" value="C:membrane"/>
    <property type="evidence" value="ECO:0007669"/>
    <property type="project" value="UniProtKB-SubCell"/>
</dbReference>